<dbReference type="InterPro" id="IPR036388">
    <property type="entry name" value="WH-like_DNA-bd_sf"/>
</dbReference>
<organism evidence="6 7">
    <name type="scientific">Rudaeicoccus suwonensis</name>
    <dbReference type="NCBI Taxonomy" id="657409"/>
    <lineage>
        <taxon>Bacteria</taxon>
        <taxon>Bacillati</taxon>
        <taxon>Actinomycetota</taxon>
        <taxon>Actinomycetes</taxon>
        <taxon>Micrococcales</taxon>
        <taxon>Dermacoccaceae</taxon>
        <taxon>Rudaeicoccus</taxon>
    </lineage>
</organism>
<dbReference type="InterPro" id="IPR000847">
    <property type="entry name" value="LysR_HTH_N"/>
</dbReference>
<dbReference type="GO" id="GO:0032993">
    <property type="term" value="C:protein-DNA complex"/>
    <property type="evidence" value="ECO:0007669"/>
    <property type="project" value="TreeGrafter"/>
</dbReference>
<evidence type="ECO:0000256" key="1">
    <source>
        <dbReference type="ARBA" id="ARBA00009437"/>
    </source>
</evidence>
<comment type="caution">
    <text evidence="6">The sequence shown here is derived from an EMBL/GenBank/DDBJ whole genome shotgun (WGS) entry which is preliminary data.</text>
</comment>
<comment type="similarity">
    <text evidence="1">Belongs to the LysR transcriptional regulatory family.</text>
</comment>
<protein>
    <submittedName>
        <fullName evidence="6">DNA-binding transcriptional LysR family regulator</fullName>
    </submittedName>
</protein>
<dbReference type="Gene3D" id="1.10.10.10">
    <property type="entry name" value="Winged helix-like DNA-binding domain superfamily/Winged helix DNA-binding domain"/>
    <property type="match status" value="1"/>
</dbReference>
<dbReference type="InterPro" id="IPR036390">
    <property type="entry name" value="WH_DNA-bd_sf"/>
</dbReference>
<evidence type="ECO:0000313" key="6">
    <source>
        <dbReference type="EMBL" id="TWE10163.1"/>
    </source>
</evidence>
<proteinExistence type="inferred from homology"/>
<dbReference type="GO" id="GO:0003677">
    <property type="term" value="F:DNA binding"/>
    <property type="evidence" value="ECO:0007669"/>
    <property type="project" value="UniProtKB-KW"/>
</dbReference>
<dbReference type="SUPFAM" id="SSF53850">
    <property type="entry name" value="Periplasmic binding protein-like II"/>
    <property type="match status" value="1"/>
</dbReference>
<dbReference type="Proteomes" id="UP000318297">
    <property type="component" value="Unassembled WGS sequence"/>
</dbReference>
<dbReference type="Pfam" id="PF00126">
    <property type="entry name" value="HTH_1"/>
    <property type="match status" value="1"/>
</dbReference>
<dbReference type="OrthoDB" id="4131546at2"/>
<evidence type="ECO:0000256" key="3">
    <source>
        <dbReference type="ARBA" id="ARBA00023125"/>
    </source>
</evidence>
<feature type="domain" description="HTH lysR-type" evidence="5">
    <location>
        <begin position="1"/>
        <end position="59"/>
    </location>
</feature>
<gene>
    <name evidence="6" type="ORF">BKA23_2515</name>
</gene>
<reference evidence="6 7" key="1">
    <citation type="submission" date="2019-06" db="EMBL/GenBank/DDBJ databases">
        <title>Sequencing the genomes of 1000 actinobacteria strains.</title>
        <authorList>
            <person name="Klenk H.-P."/>
        </authorList>
    </citation>
    <scope>NUCLEOTIDE SEQUENCE [LARGE SCALE GENOMIC DNA]</scope>
    <source>
        <strain evidence="6 7">DSM 19560</strain>
    </source>
</reference>
<accession>A0A561E3H0</accession>
<dbReference type="GO" id="GO:0003700">
    <property type="term" value="F:DNA-binding transcription factor activity"/>
    <property type="evidence" value="ECO:0007669"/>
    <property type="project" value="InterPro"/>
</dbReference>
<keyword evidence="7" id="KW-1185">Reference proteome</keyword>
<dbReference type="PROSITE" id="PS50931">
    <property type="entry name" value="HTH_LYSR"/>
    <property type="match status" value="1"/>
</dbReference>
<dbReference type="SUPFAM" id="SSF46785">
    <property type="entry name" value="Winged helix' DNA-binding domain"/>
    <property type="match status" value="1"/>
</dbReference>
<dbReference type="Pfam" id="PF03466">
    <property type="entry name" value="LysR_substrate"/>
    <property type="match status" value="1"/>
</dbReference>
<evidence type="ECO:0000256" key="2">
    <source>
        <dbReference type="ARBA" id="ARBA00023015"/>
    </source>
</evidence>
<dbReference type="InterPro" id="IPR005119">
    <property type="entry name" value="LysR_subst-bd"/>
</dbReference>
<keyword evidence="2" id="KW-0805">Transcription regulation</keyword>
<keyword evidence="4" id="KW-0804">Transcription</keyword>
<evidence type="ECO:0000256" key="4">
    <source>
        <dbReference type="ARBA" id="ARBA00023163"/>
    </source>
</evidence>
<dbReference type="AlphaFoldDB" id="A0A561E3H0"/>
<name>A0A561E3H0_9MICO</name>
<dbReference type="PANTHER" id="PTHR30346">
    <property type="entry name" value="TRANSCRIPTIONAL DUAL REGULATOR HCAR-RELATED"/>
    <property type="match status" value="1"/>
</dbReference>
<sequence length="306" mass="33334">MYDLQRLRALHAVRQHGSVAAAAEALGFTPSAISQQINKLEREVGSTLLERAGRGVLLTDAAIVLADATDVILTTTEEASAQLEELRSGMTGTVRLMCFPTAIRGLVAPALRILARNAPGIHIEITEGWLRSIELVESGHVDLVVTHDWTEIPAQLAEHLTTTPLLMDPVDLVVPADHRLAGRKTVTIDDVLGDSWITDVHTDTTCGRWLVDQFQSRGAAMHVAHRIDEYPSQMAIVAAGQGIALMPRMARPNLSDQVVALALRVDKPVRRIFSVCRQSSSRRPVIRTINKALQAAAQLDTKRPAV</sequence>
<dbReference type="Gene3D" id="3.40.190.10">
    <property type="entry name" value="Periplasmic binding protein-like II"/>
    <property type="match status" value="2"/>
</dbReference>
<evidence type="ECO:0000259" key="5">
    <source>
        <dbReference type="PROSITE" id="PS50931"/>
    </source>
</evidence>
<dbReference type="RefSeq" id="WP_145228924.1">
    <property type="nucleotide sequence ID" value="NZ_VIVQ01000002.1"/>
</dbReference>
<keyword evidence="3 6" id="KW-0238">DNA-binding</keyword>
<dbReference type="EMBL" id="VIVQ01000002">
    <property type="protein sequence ID" value="TWE10163.1"/>
    <property type="molecule type" value="Genomic_DNA"/>
</dbReference>
<dbReference type="PANTHER" id="PTHR30346:SF29">
    <property type="entry name" value="LYSR SUBSTRATE-BINDING"/>
    <property type="match status" value="1"/>
</dbReference>
<dbReference type="CDD" id="cd08423">
    <property type="entry name" value="PBP2_LTTR_like_6"/>
    <property type="match status" value="1"/>
</dbReference>
<evidence type="ECO:0000313" key="7">
    <source>
        <dbReference type="Proteomes" id="UP000318297"/>
    </source>
</evidence>